<protein>
    <submittedName>
        <fullName evidence="1">Gamma-mobile-trio protein GmtX</fullName>
    </submittedName>
</protein>
<dbReference type="EMBL" id="CP095328">
    <property type="protein sequence ID" value="XAG42048.1"/>
    <property type="molecule type" value="Genomic_DNA"/>
</dbReference>
<sequence length="227" mass="25561">MEINVDSILQALKDGKSTRTQQSLDTLNGILQHYVESGQRDFSVVQIGRISAAKDGPGYEAIRATRNQHYRDLINAWAQKCNTSMKKPLAPYSRSREVPTDMKLLERISDPAVRALFGQIIAERNRYLKEVNLLKQHANITIDKRPVRQFDSSTEPGVVLIPSVSSLLIESERKALAYAISDECMTQHNWQYTKMGQVKDVELGTEIFPRGFVTGIRKLLGEVDSNG</sequence>
<name>A0AAU6TAM3_9GAMM</name>
<dbReference type="AlphaFoldDB" id="A0AAU6TAM3"/>
<dbReference type="RefSeq" id="WP_354688900.1">
    <property type="nucleotide sequence ID" value="NZ_CP095328.1"/>
</dbReference>
<evidence type="ECO:0000313" key="1">
    <source>
        <dbReference type="EMBL" id="XAG42048.1"/>
    </source>
</evidence>
<proteinExistence type="predicted"/>
<organism evidence="1">
    <name type="scientific">Aeromonas sp. 19NY04SH05-1</name>
    <dbReference type="NCBI Taxonomy" id="2920537"/>
    <lineage>
        <taxon>Bacteria</taxon>
        <taxon>Pseudomonadati</taxon>
        <taxon>Pseudomonadota</taxon>
        <taxon>Gammaproteobacteria</taxon>
        <taxon>Aeromonadales</taxon>
        <taxon>Aeromonadaceae</taxon>
        <taxon>Aeromonas</taxon>
    </lineage>
</organism>
<dbReference type="NCBIfam" id="NF040692">
    <property type="entry name" value="recomb_assoc"/>
    <property type="match status" value="1"/>
</dbReference>
<accession>A0AAU6TAM3</accession>
<dbReference type="InterPro" id="IPR048061">
    <property type="entry name" value="GmtX-like"/>
</dbReference>
<gene>
    <name evidence="1" type="primary">gmtX</name>
    <name evidence="1" type="ORF">MRK42_03225</name>
</gene>
<reference evidence="1" key="1">
    <citation type="submission" date="2022-03" db="EMBL/GenBank/DDBJ databases">
        <title>Sea Food Isolates.</title>
        <authorList>
            <person name="Li C."/>
        </authorList>
    </citation>
    <scope>NUCLEOTIDE SEQUENCE</scope>
    <source>
        <strain evidence="1">19NY04SH05-1</strain>
    </source>
</reference>